<evidence type="ECO:0000313" key="2">
    <source>
        <dbReference type="EMBL" id="MDI3422648.1"/>
    </source>
</evidence>
<keyword evidence="3" id="KW-1185">Reference proteome</keyword>
<feature type="region of interest" description="Disordered" evidence="1">
    <location>
        <begin position="1"/>
        <end position="20"/>
    </location>
</feature>
<reference evidence="2 3" key="1">
    <citation type="submission" date="2023-05" db="EMBL/GenBank/DDBJ databases">
        <title>Draft genome sequence of Streptomyces sp. B-S-A12 isolated from a cave soil in Thailand.</title>
        <authorList>
            <person name="Chamroensaksri N."/>
            <person name="Muangham S."/>
        </authorList>
    </citation>
    <scope>NUCLEOTIDE SEQUENCE [LARGE SCALE GENOMIC DNA]</scope>
    <source>
        <strain evidence="2 3">B-S-A12</strain>
    </source>
</reference>
<dbReference type="InterPro" id="IPR029063">
    <property type="entry name" value="SAM-dependent_MTases_sf"/>
</dbReference>
<dbReference type="EMBL" id="JASCIS010000040">
    <property type="protein sequence ID" value="MDI3422648.1"/>
    <property type="molecule type" value="Genomic_DNA"/>
</dbReference>
<sequence length="246" mass="26254">MESTALAGAGTSGTAEPRHEGSFYRDGGAPVIMSAAHFPDEFLSFFQMEGLTAREAVSRYACDSLVELGCYDGRALEVAKAADIAYLGVDVSRNAIDVLNRRIADEGLQDRARAVLGDMLHSGEWAAGISGSRPLHLVPFNLLGNFPEPEKVIASLSAVGGMALISVFNDDARTTTLRRAYYSTCGIGDLEEVPGEYGGVAFCGKGGFRSQSFSEEGMNHLFTAGNATLVTQARNRLGRCVVVRFD</sequence>
<gene>
    <name evidence="2" type="ORF">QIT00_29595</name>
</gene>
<comment type="caution">
    <text evidence="2">The sequence shown here is derived from an EMBL/GenBank/DDBJ whole genome shotgun (WGS) entry which is preliminary data.</text>
</comment>
<protein>
    <recommendedName>
        <fullName evidence="4">SAM-dependent methyltransferase</fullName>
    </recommendedName>
</protein>
<dbReference type="Proteomes" id="UP001237105">
    <property type="component" value="Unassembled WGS sequence"/>
</dbReference>
<evidence type="ECO:0008006" key="4">
    <source>
        <dbReference type="Google" id="ProtNLM"/>
    </source>
</evidence>
<dbReference type="Gene3D" id="3.40.50.150">
    <property type="entry name" value="Vaccinia Virus protein VP39"/>
    <property type="match status" value="1"/>
</dbReference>
<evidence type="ECO:0000313" key="3">
    <source>
        <dbReference type="Proteomes" id="UP001237105"/>
    </source>
</evidence>
<evidence type="ECO:0000256" key="1">
    <source>
        <dbReference type="SAM" id="MobiDB-lite"/>
    </source>
</evidence>
<accession>A0ABT6T5H6</accession>
<proteinExistence type="predicted"/>
<organism evidence="2 3">
    <name type="scientific">Streptomyces luteolus</name>
    <dbReference type="NCBI Taxonomy" id="3043615"/>
    <lineage>
        <taxon>Bacteria</taxon>
        <taxon>Bacillati</taxon>
        <taxon>Actinomycetota</taxon>
        <taxon>Actinomycetes</taxon>
        <taxon>Kitasatosporales</taxon>
        <taxon>Streptomycetaceae</taxon>
        <taxon>Streptomyces</taxon>
    </lineage>
</organism>
<name>A0ABT6T5H6_9ACTN</name>
<feature type="compositionally biased region" description="Low complexity" evidence="1">
    <location>
        <begin position="1"/>
        <end position="15"/>
    </location>
</feature>
<dbReference type="SUPFAM" id="SSF53335">
    <property type="entry name" value="S-adenosyl-L-methionine-dependent methyltransferases"/>
    <property type="match status" value="1"/>
</dbReference>
<dbReference type="RefSeq" id="WP_282538506.1">
    <property type="nucleotide sequence ID" value="NZ_JASCIS010000040.1"/>
</dbReference>